<comment type="similarity">
    <text evidence="2 13">Belongs to the MICOS complex subunit Mic60 family.</text>
</comment>
<evidence type="ECO:0000256" key="2">
    <source>
        <dbReference type="ARBA" id="ARBA00010877"/>
    </source>
</evidence>
<keyword evidence="8 13" id="KW-1133">Transmembrane helix</keyword>
<evidence type="ECO:0000256" key="12">
    <source>
        <dbReference type="ARBA" id="ARBA00025571"/>
    </source>
</evidence>
<evidence type="ECO:0000256" key="8">
    <source>
        <dbReference type="ARBA" id="ARBA00022989"/>
    </source>
</evidence>
<dbReference type="EMBL" id="JBBBZM010000033">
    <property type="protein sequence ID" value="KAL0637565.1"/>
    <property type="molecule type" value="Genomic_DNA"/>
</dbReference>
<evidence type="ECO:0000256" key="10">
    <source>
        <dbReference type="ARBA" id="ARBA00023128"/>
    </source>
</evidence>
<comment type="subunit">
    <text evidence="3 13">Component of the mitochondrial contact site and cristae organizing system (MICOS) complex.</text>
</comment>
<name>A0ABR3GNR0_9PEZI</name>
<evidence type="ECO:0000256" key="14">
    <source>
        <dbReference type="SAM" id="MobiDB-lite"/>
    </source>
</evidence>
<evidence type="ECO:0000256" key="11">
    <source>
        <dbReference type="ARBA" id="ARBA00023136"/>
    </source>
</evidence>
<organism evidence="15 16">
    <name type="scientific">Discina gigas</name>
    <dbReference type="NCBI Taxonomy" id="1032678"/>
    <lineage>
        <taxon>Eukaryota</taxon>
        <taxon>Fungi</taxon>
        <taxon>Dikarya</taxon>
        <taxon>Ascomycota</taxon>
        <taxon>Pezizomycotina</taxon>
        <taxon>Pezizomycetes</taxon>
        <taxon>Pezizales</taxon>
        <taxon>Discinaceae</taxon>
        <taxon>Discina</taxon>
    </lineage>
</organism>
<feature type="transmembrane region" description="Helical" evidence="13">
    <location>
        <begin position="143"/>
        <end position="163"/>
    </location>
</feature>
<accession>A0ABR3GNR0</accession>
<evidence type="ECO:0000313" key="15">
    <source>
        <dbReference type="EMBL" id="KAL0637565.1"/>
    </source>
</evidence>
<dbReference type="PANTHER" id="PTHR15415:SF7">
    <property type="entry name" value="MICOS COMPLEX SUBUNIT MIC60"/>
    <property type="match status" value="1"/>
</dbReference>
<comment type="caution">
    <text evidence="15">The sequence shown here is derived from an EMBL/GenBank/DDBJ whole genome shotgun (WGS) entry which is preliminary data.</text>
</comment>
<dbReference type="Proteomes" id="UP001447188">
    <property type="component" value="Unassembled WGS sequence"/>
</dbReference>
<keyword evidence="11 13" id="KW-0472">Membrane</keyword>
<keyword evidence="7" id="KW-0809">Transit peptide</keyword>
<evidence type="ECO:0000256" key="6">
    <source>
        <dbReference type="ARBA" id="ARBA00022792"/>
    </source>
</evidence>
<keyword evidence="16" id="KW-1185">Reference proteome</keyword>
<dbReference type="PANTHER" id="PTHR15415">
    <property type="entry name" value="MITOFILIN"/>
    <property type="match status" value="1"/>
</dbReference>
<feature type="region of interest" description="Disordered" evidence="14">
    <location>
        <begin position="27"/>
        <end position="49"/>
    </location>
</feature>
<dbReference type="InterPro" id="IPR019133">
    <property type="entry name" value="MIC60"/>
</dbReference>
<gene>
    <name evidence="15" type="primary">MIC60</name>
    <name evidence="15" type="ORF">Q9L58_003454</name>
</gene>
<feature type="region of interest" description="Disordered" evidence="14">
    <location>
        <begin position="233"/>
        <end position="252"/>
    </location>
</feature>
<feature type="region of interest" description="Disordered" evidence="14">
    <location>
        <begin position="86"/>
        <end position="137"/>
    </location>
</feature>
<comment type="function">
    <text evidence="12">Component of the MICOS complex, a large protein complex of the mitochondrial inner membrane that plays crucial roles in the maintenance of crista junctions, inner membrane architecture, and formation of contact sites to the outer membrane. Plays a role in keeping cristae membranes connected to the inner boundary membrane. Also promotes protein import via the mitochondrial intermembrane space assembly (MIA) pathway.</text>
</comment>
<evidence type="ECO:0000256" key="7">
    <source>
        <dbReference type="ARBA" id="ARBA00022946"/>
    </source>
</evidence>
<proteinExistence type="inferred from homology"/>
<evidence type="ECO:0000256" key="1">
    <source>
        <dbReference type="ARBA" id="ARBA00004434"/>
    </source>
</evidence>
<keyword evidence="9" id="KW-0175">Coiled coil</keyword>
<keyword evidence="10 13" id="KW-0496">Mitochondrion</keyword>
<evidence type="ECO:0000256" key="5">
    <source>
        <dbReference type="ARBA" id="ARBA00022692"/>
    </source>
</evidence>
<keyword evidence="5 13" id="KW-0812">Transmembrane</keyword>
<feature type="compositionally biased region" description="Pro residues" evidence="14">
    <location>
        <begin position="110"/>
        <end position="120"/>
    </location>
</feature>
<evidence type="ECO:0000256" key="4">
    <source>
        <dbReference type="ARBA" id="ARBA00018116"/>
    </source>
</evidence>
<evidence type="ECO:0000256" key="9">
    <source>
        <dbReference type="ARBA" id="ARBA00023054"/>
    </source>
</evidence>
<evidence type="ECO:0000313" key="16">
    <source>
        <dbReference type="Proteomes" id="UP001447188"/>
    </source>
</evidence>
<comment type="subcellular location">
    <subcellularLocation>
        <location evidence="1 13">Mitochondrion inner membrane</location>
        <topology evidence="1 13">Single-pass membrane protein</topology>
    </subcellularLocation>
</comment>
<evidence type="ECO:0000256" key="13">
    <source>
        <dbReference type="RuleBase" id="RU363000"/>
    </source>
</evidence>
<keyword evidence="6 13" id="KW-0999">Mitochondrion inner membrane</keyword>
<evidence type="ECO:0000256" key="3">
    <source>
        <dbReference type="ARBA" id="ARBA00011875"/>
    </source>
</evidence>
<reference evidence="15 16" key="1">
    <citation type="submission" date="2024-02" db="EMBL/GenBank/DDBJ databases">
        <title>Discinaceae phylogenomics.</title>
        <authorList>
            <person name="Dirks A.C."/>
            <person name="James T.Y."/>
        </authorList>
    </citation>
    <scope>NUCLEOTIDE SEQUENCE [LARGE SCALE GENOMIC DNA]</scope>
    <source>
        <strain evidence="15 16">ACD0624</strain>
    </source>
</reference>
<dbReference type="Pfam" id="PF09731">
    <property type="entry name" value="Mitofilin"/>
    <property type="match status" value="2"/>
</dbReference>
<sequence length="676" mass="74110">MLRLSAAGPARAIASVVRYRYPVKQLQQQSSEVRTPGNLPGSRKPFAPAGTVVGPADTIIMSAGAAAAPPTPSNITLTSPIQVPLVPPSSSPKIQTSPPLAQVSKASPAAPTPPTPPTPSAPSSENSVPPPTGGKKTHRFRNFVITLTLLTGLSFAGGVFFSLKSDNFHDFFTEYIPFGEDVVLYVEEREFRRRFPKALSRIKNLMKPESSKVTIPRSSGATWKVFDPEDGKKAGGVGTAGGPHISAKQTEEQGKQIVKGTPAEAKVIDEKPAPKSDHVAKVEEAVEKTAKLATSAKAKDTVLITAVDLDSVSDPAVQDLVKVVNSIISLVNHSGVAESFDTVMKSAKSELLHLNNQIGAIKSSIERATEERLKYKDLEFATAAQGLLTKVNNEVVDMEHKLREEFEHEREVIIASYHERLRNELDRSHRVIEQRLRNELLEQAIEMKRKFIGEIEERVENERNGRLGRLQELSDSVDELSKLSTRWGEIIDANLKTQHIHVALEAVRAAYESPEQPKPFLRELAALKEVADDDEVVRAAIASINPHAYQVGVSTPSQLVDRFRRVAEEVRKAALLPEDAGVAGHAASWVLSKVLFRKQGLAQGDDVESILTRTETFLEEGDVDSAAREMNQLRGWARRLAGDWLKEARLLLEVQQAVEVIAAEARLQSLRVYAQH</sequence>
<protein>
    <recommendedName>
        <fullName evidence="4 13">MICOS complex subunit MIC60</fullName>
    </recommendedName>
    <alternativeName>
        <fullName evidence="13">Mitofilin</fullName>
    </alternativeName>
</protein>